<dbReference type="PROSITE" id="PS51736">
    <property type="entry name" value="RECOMBINASES_3"/>
    <property type="match status" value="1"/>
</dbReference>
<reference evidence="9 10" key="1">
    <citation type="submission" date="2018-05" db="EMBL/GenBank/DDBJ databases">
        <title>Pedobacter paludis sp. nov., isolated from wetland soil.</title>
        <authorList>
            <person name="Zhang Y."/>
            <person name="Wang G."/>
        </authorList>
    </citation>
    <scope>NUCLEOTIDE SEQUENCE [LARGE SCALE GENOMIC DNA]</scope>
    <source>
        <strain evidence="9 10">KCTC22721</strain>
    </source>
</reference>
<feature type="domain" description="Recombinase" evidence="8">
    <location>
        <begin position="193"/>
        <end position="303"/>
    </location>
</feature>
<evidence type="ECO:0000259" key="8">
    <source>
        <dbReference type="PROSITE" id="PS51737"/>
    </source>
</evidence>
<evidence type="ECO:0000256" key="6">
    <source>
        <dbReference type="SAM" id="Coils"/>
    </source>
</evidence>
<dbReference type="CDD" id="cd00338">
    <property type="entry name" value="Ser_Recombinase"/>
    <property type="match status" value="1"/>
</dbReference>
<dbReference type="Pfam" id="PF00239">
    <property type="entry name" value="Resolvase"/>
    <property type="match status" value="1"/>
</dbReference>
<dbReference type="InterPro" id="IPR006119">
    <property type="entry name" value="Resolv_N"/>
</dbReference>
<dbReference type="SUPFAM" id="SSF53041">
    <property type="entry name" value="Resolvase-like"/>
    <property type="match status" value="1"/>
</dbReference>
<proteinExistence type="predicted"/>
<dbReference type="Proteomes" id="UP000245379">
    <property type="component" value="Unassembled WGS sequence"/>
</dbReference>
<keyword evidence="10" id="KW-1185">Reference proteome</keyword>
<evidence type="ECO:0000256" key="2">
    <source>
        <dbReference type="ARBA" id="ARBA00023125"/>
    </source>
</evidence>
<dbReference type="RefSeq" id="WP_109924960.1">
    <property type="nucleotide sequence ID" value="NZ_QGNZ01000001.1"/>
</dbReference>
<dbReference type="PANTHER" id="PTHR30461">
    <property type="entry name" value="DNA-INVERTASE FROM LAMBDOID PROPHAGE"/>
    <property type="match status" value="1"/>
</dbReference>
<evidence type="ECO:0000313" key="9">
    <source>
        <dbReference type="EMBL" id="PWS29534.1"/>
    </source>
</evidence>
<dbReference type="Gene3D" id="3.40.50.1390">
    <property type="entry name" value="Resolvase, N-terminal catalytic domain"/>
    <property type="match status" value="1"/>
</dbReference>
<dbReference type="Pfam" id="PF13408">
    <property type="entry name" value="Zn_ribbon_recom"/>
    <property type="match status" value="1"/>
</dbReference>
<dbReference type="AlphaFoldDB" id="A0A317ES57"/>
<keyword evidence="3" id="KW-0233">DNA recombination</keyword>
<dbReference type="OrthoDB" id="9815006at2"/>
<dbReference type="InterPro" id="IPR006118">
    <property type="entry name" value="Recombinase_CS"/>
</dbReference>
<protein>
    <submittedName>
        <fullName evidence="9">Recombinase family protein</fullName>
    </submittedName>
</protein>
<keyword evidence="2" id="KW-0238">DNA-binding</keyword>
<dbReference type="InterPro" id="IPR038109">
    <property type="entry name" value="DNA_bind_recomb_sf"/>
</dbReference>
<keyword evidence="1" id="KW-0229">DNA integration</keyword>
<dbReference type="InterPro" id="IPR036162">
    <property type="entry name" value="Resolvase-like_N_sf"/>
</dbReference>
<feature type="domain" description="Resolvase/invertase-type recombinase catalytic" evidence="7">
    <location>
        <begin position="36"/>
        <end position="186"/>
    </location>
</feature>
<evidence type="ECO:0000256" key="5">
    <source>
        <dbReference type="PROSITE-ProRule" id="PRU10137"/>
    </source>
</evidence>
<evidence type="ECO:0000256" key="4">
    <source>
        <dbReference type="PIRSR" id="PIRSR606118-50"/>
    </source>
</evidence>
<evidence type="ECO:0000259" key="7">
    <source>
        <dbReference type="PROSITE" id="PS51736"/>
    </source>
</evidence>
<comment type="caution">
    <text evidence="9">The sequence shown here is derived from an EMBL/GenBank/DDBJ whole genome shotgun (WGS) entry which is preliminary data.</text>
</comment>
<accession>A0A317ES57</accession>
<dbReference type="PROSITE" id="PS51737">
    <property type="entry name" value="RECOMBINASE_DNA_BIND"/>
    <property type="match status" value="1"/>
</dbReference>
<dbReference type="GO" id="GO:0000150">
    <property type="term" value="F:DNA strand exchange activity"/>
    <property type="evidence" value="ECO:0007669"/>
    <property type="project" value="InterPro"/>
</dbReference>
<dbReference type="GO" id="GO:0015074">
    <property type="term" value="P:DNA integration"/>
    <property type="evidence" value="ECO:0007669"/>
    <property type="project" value="UniProtKB-KW"/>
</dbReference>
<evidence type="ECO:0000313" key="10">
    <source>
        <dbReference type="Proteomes" id="UP000245379"/>
    </source>
</evidence>
<organism evidence="9 10">
    <name type="scientific">Pedobacter yonginense</name>
    <dbReference type="NCBI Taxonomy" id="651869"/>
    <lineage>
        <taxon>Bacteria</taxon>
        <taxon>Pseudomonadati</taxon>
        <taxon>Bacteroidota</taxon>
        <taxon>Sphingobacteriia</taxon>
        <taxon>Sphingobacteriales</taxon>
        <taxon>Sphingobacteriaceae</taxon>
        <taxon>Pedobacter</taxon>
    </lineage>
</organism>
<dbReference type="GO" id="GO:0003677">
    <property type="term" value="F:DNA binding"/>
    <property type="evidence" value="ECO:0007669"/>
    <property type="project" value="UniProtKB-KW"/>
</dbReference>
<gene>
    <name evidence="9" type="ORF">DHW03_01170</name>
</gene>
<dbReference type="Gene3D" id="3.90.1750.20">
    <property type="entry name" value="Putative Large Serine Recombinase, Chain B, Domain 2"/>
    <property type="match status" value="1"/>
</dbReference>
<name>A0A317ES57_9SPHI</name>
<feature type="coiled-coil region" evidence="6">
    <location>
        <begin position="427"/>
        <end position="461"/>
    </location>
</feature>
<dbReference type="PANTHER" id="PTHR30461:SF23">
    <property type="entry name" value="DNA RECOMBINASE-RELATED"/>
    <property type="match status" value="1"/>
</dbReference>
<feature type="active site" description="O-(5'-phospho-DNA)-serine intermediate" evidence="4 5">
    <location>
        <position position="44"/>
    </location>
</feature>
<dbReference type="InterPro" id="IPR011109">
    <property type="entry name" value="DNA_bind_recombinase_dom"/>
</dbReference>
<dbReference type="SMART" id="SM00857">
    <property type="entry name" value="Resolvase"/>
    <property type="match status" value="1"/>
</dbReference>
<evidence type="ECO:0000256" key="1">
    <source>
        <dbReference type="ARBA" id="ARBA00022908"/>
    </source>
</evidence>
<dbReference type="InterPro" id="IPR050639">
    <property type="entry name" value="SSR_resolvase"/>
</dbReference>
<dbReference type="PROSITE" id="PS00397">
    <property type="entry name" value="RECOMBINASES_1"/>
    <property type="match status" value="1"/>
</dbReference>
<sequence length="557" mass="64241">MGAKNIVDQIVYRDRRTHKPEQRNKANSLKTIQQTTAFLYIRVSTDEQADRGFSQRDQDQRLHEYCQRNNIKVGRVIYEDYSAKTFKKRPAWSKLLLELKKTKGRNCNLILFTKWDRFSRNTANAYNMIDTLTGLNIEPNAIDQLLDLRVPESRIMLAVYISMAEAENIRRGMNVVVGMRRGKLEGRWMGKAPAGYINKIREDKYKYIDLIEPEASHMKWAFEAIASGLYPTDHVWKLASDRGMKCRRNTFWANIRNPVYCGKIIVPPDENNGMFLSDGKHTPLISERLFWEVQDVLDGRKKVQQVKIQTPENLPLRGFLYCPDCGHTLTGSASKGRPGYYYYYHCKPPCKARFKAEELNKDFVRELQKFVPKPGMAELYKQVVCDTFGDNKKNFDEKRKQLVSEISDQNNMLTKIRALLLSDDIDVADYKIMKSKCEEKIVRLEAQLKELKDQANAKTDVSDIVDEALKRFKKLTELYSKGDIEAKRYIIGSIFPEKWTILENKGRTGKVNLAAHLIYQINSLLSHKKTGVRTKIRTNSGLVPSAGVEPARFPTGV</sequence>
<dbReference type="Pfam" id="PF07508">
    <property type="entry name" value="Recombinase"/>
    <property type="match status" value="1"/>
</dbReference>
<keyword evidence="6" id="KW-0175">Coiled coil</keyword>
<evidence type="ECO:0000256" key="3">
    <source>
        <dbReference type="ARBA" id="ARBA00023172"/>
    </source>
</evidence>
<dbReference type="InterPro" id="IPR025827">
    <property type="entry name" value="Zn_ribbon_recom_dom"/>
</dbReference>
<dbReference type="EMBL" id="QGNZ01000001">
    <property type="protein sequence ID" value="PWS29534.1"/>
    <property type="molecule type" value="Genomic_DNA"/>
</dbReference>